<feature type="compositionally biased region" description="Polar residues" evidence="1">
    <location>
        <begin position="18"/>
        <end position="30"/>
    </location>
</feature>
<dbReference type="Proteomes" id="UP001314635">
    <property type="component" value="Unassembled WGS sequence"/>
</dbReference>
<evidence type="ECO:0000313" key="4">
    <source>
        <dbReference type="Proteomes" id="UP001314635"/>
    </source>
</evidence>
<proteinExistence type="predicted"/>
<reference evidence="4" key="1">
    <citation type="journal article" date="2021" name="ISME J.">
        <title>Evolutionary origin and ecological implication of a unique nif island in free-living Bradyrhizobium lineages.</title>
        <authorList>
            <person name="Tao J."/>
        </authorList>
    </citation>
    <scope>NUCLEOTIDE SEQUENCE [LARGE SCALE GENOMIC DNA]</scope>
    <source>
        <strain evidence="4">SZCCT0094</strain>
    </source>
</reference>
<dbReference type="EMBL" id="JAFCLK010000003">
    <property type="protein sequence ID" value="MBR1134838.1"/>
    <property type="molecule type" value="Genomic_DNA"/>
</dbReference>
<feature type="region of interest" description="Disordered" evidence="1">
    <location>
        <begin position="18"/>
        <end position="130"/>
    </location>
</feature>
<keyword evidence="4" id="KW-1185">Reference proteome</keyword>
<organism evidence="3 4">
    <name type="scientific">Bradyrhizobium denitrificans</name>
    <dbReference type="NCBI Taxonomy" id="2734912"/>
    <lineage>
        <taxon>Bacteria</taxon>
        <taxon>Pseudomonadati</taxon>
        <taxon>Pseudomonadota</taxon>
        <taxon>Alphaproteobacteria</taxon>
        <taxon>Hyphomicrobiales</taxon>
        <taxon>Nitrobacteraceae</taxon>
        <taxon>Bradyrhizobium</taxon>
    </lineage>
</organism>
<feature type="chain" id="PRO_5045089079" evidence="2">
    <location>
        <begin position="21"/>
        <end position="142"/>
    </location>
</feature>
<comment type="caution">
    <text evidence="3">The sequence shown here is derived from an EMBL/GenBank/DDBJ whole genome shotgun (WGS) entry which is preliminary data.</text>
</comment>
<protein>
    <submittedName>
        <fullName evidence="3">Uncharacterized protein</fullName>
    </submittedName>
</protein>
<name>A0ABS5G0J8_9BRAD</name>
<evidence type="ECO:0000313" key="3">
    <source>
        <dbReference type="EMBL" id="MBR1134838.1"/>
    </source>
</evidence>
<keyword evidence="2" id="KW-0732">Signal</keyword>
<dbReference type="RefSeq" id="WP_172238125.1">
    <property type="nucleotide sequence ID" value="NZ_JABFDP010000018.1"/>
</dbReference>
<gene>
    <name evidence="3" type="ORF">JQ619_03580</name>
</gene>
<feature type="signal peptide" evidence="2">
    <location>
        <begin position="1"/>
        <end position="20"/>
    </location>
</feature>
<sequence>MNKMMLIGAIVLASATTAQAGGTRSLSLAPNDTAAPAPRPAYVQQAGEVTITPAPVPAGAPGQPATQPVQPAPAAAAPVANSTPATQPAAAAAPTPDPTGSVQKSSRRSTSAAKSARAGKPRGKSWTEARIIRELHRHGIYW</sequence>
<accession>A0ABS5G0J8</accession>
<evidence type="ECO:0000256" key="1">
    <source>
        <dbReference type="SAM" id="MobiDB-lite"/>
    </source>
</evidence>
<evidence type="ECO:0000256" key="2">
    <source>
        <dbReference type="SAM" id="SignalP"/>
    </source>
</evidence>
<feature type="compositionally biased region" description="Low complexity" evidence="1">
    <location>
        <begin position="57"/>
        <end position="94"/>
    </location>
</feature>